<dbReference type="Pfam" id="PF00486">
    <property type="entry name" value="Trans_reg_C"/>
    <property type="match status" value="1"/>
</dbReference>
<dbReference type="SMART" id="SM00862">
    <property type="entry name" value="Trans_reg_C"/>
    <property type="match status" value="1"/>
</dbReference>
<dbReference type="InterPro" id="IPR011990">
    <property type="entry name" value="TPR-like_helical_dom_sf"/>
</dbReference>
<dbReference type="InterPro" id="IPR016032">
    <property type="entry name" value="Sig_transdc_resp-reg_C-effctor"/>
</dbReference>
<comment type="similarity">
    <text evidence="1">Belongs to the AfsR/DnrI/RedD regulatory family.</text>
</comment>
<dbReference type="PRINTS" id="PR00364">
    <property type="entry name" value="DISEASERSIST"/>
</dbReference>
<keyword evidence="2 3" id="KW-0238">DNA-binding</keyword>
<evidence type="ECO:0000256" key="3">
    <source>
        <dbReference type="PROSITE-ProRule" id="PRU01091"/>
    </source>
</evidence>
<dbReference type="InterPro" id="IPR005158">
    <property type="entry name" value="BTAD"/>
</dbReference>
<feature type="DNA-binding region" description="OmpR/PhoB-type" evidence="3">
    <location>
        <begin position="1"/>
        <end position="93"/>
    </location>
</feature>
<dbReference type="InterPro" id="IPR036388">
    <property type="entry name" value="WH-like_DNA-bd_sf"/>
</dbReference>
<name>A0ABW5FU38_9PSEU</name>
<dbReference type="Gene3D" id="1.25.40.10">
    <property type="entry name" value="Tetratricopeptide repeat domain"/>
    <property type="match status" value="2"/>
</dbReference>
<accession>A0ABW5FU38</accession>
<dbReference type="PANTHER" id="PTHR47691">
    <property type="entry name" value="REGULATOR-RELATED"/>
    <property type="match status" value="1"/>
</dbReference>
<evidence type="ECO:0000313" key="6">
    <source>
        <dbReference type="Proteomes" id="UP001597417"/>
    </source>
</evidence>
<dbReference type="SUPFAM" id="SSF52540">
    <property type="entry name" value="P-loop containing nucleoside triphosphate hydrolases"/>
    <property type="match status" value="1"/>
</dbReference>
<dbReference type="InterPro" id="IPR049945">
    <property type="entry name" value="AAA_22"/>
</dbReference>
<feature type="domain" description="OmpR/PhoB-type" evidence="4">
    <location>
        <begin position="1"/>
        <end position="93"/>
    </location>
</feature>
<dbReference type="CDD" id="cd15831">
    <property type="entry name" value="BTAD"/>
    <property type="match status" value="1"/>
</dbReference>
<keyword evidence="6" id="KW-1185">Reference proteome</keyword>
<dbReference type="Proteomes" id="UP001597417">
    <property type="component" value="Unassembled WGS sequence"/>
</dbReference>
<dbReference type="InterPro" id="IPR027417">
    <property type="entry name" value="P-loop_NTPase"/>
</dbReference>
<dbReference type="SMART" id="SM01043">
    <property type="entry name" value="BTAD"/>
    <property type="match status" value="1"/>
</dbReference>
<dbReference type="Pfam" id="PF13401">
    <property type="entry name" value="AAA_22"/>
    <property type="match status" value="1"/>
</dbReference>
<comment type="caution">
    <text evidence="5">The sequence shown here is derived from an EMBL/GenBank/DDBJ whole genome shotgun (WGS) entry which is preliminary data.</text>
</comment>
<dbReference type="InterPro" id="IPR001867">
    <property type="entry name" value="OmpR/PhoB-type_DNA-bd"/>
</dbReference>
<dbReference type="PANTHER" id="PTHR47691:SF3">
    <property type="entry name" value="HTH-TYPE TRANSCRIPTIONAL REGULATOR RV0890C-RELATED"/>
    <property type="match status" value="1"/>
</dbReference>
<evidence type="ECO:0000256" key="1">
    <source>
        <dbReference type="ARBA" id="ARBA00005820"/>
    </source>
</evidence>
<dbReference type="PROSITE" id="PS51755">
    <property type="entry name" value="OMPR_PHOB"/>
    <property type="match status" value="1"/>
</dbReference>
<dbReference type="Gene3D" id="1.10.10.10">
    <property type="entry name" value="Winged helix-like DNA-binding domain superfamily/Winged helix DNA-binding domain"/>
    <property type="match status" value="1"/>
</dbReference>
<protein>
    <submittedName>
        <fullName evidence="5">BTAD domain-containing putative transcriptional regulator</fullName>
    </submittedName>
</protein>
<dbReference type="EMBL" id="JBHUKR010000009">
    <property type="protein sequence ID" value="MFD2418554.1"/>
    <property type="molecule type" value="Genomic_DNA"/>
</dbReference>
<organism evidence="5 6">
    <name type="scientific">Amycolatopsis pigmentata</name>
    <dbReference type="NCBI Taxonomy" id="450801"/>
    <lineage>
        <taxon>Bacteria</taxon>
        <taxon>Bacillati</taxon>
        <taxon>Actinomycetota</taxon>
        <taxon>Actinomycetes</taxon>
        <taxon>Pseudonocardiales</taxon>
        <taxon>Pseudonocardiaceae</taxon>
        <taxon>Amycolatopsis</taxon>
    </lineage>
</organism>
<dbReference type="Gene3D" id="3.40.50.300">
    <property type="entry name" value="P-loop containing nucleotide triphosphate hydrolases"/>
    <property type="match status" value="1"/>
</dbReference>
<dbReference type="RefSeq" id="WP_378266573.1">
    <property type="nucleotide sequence ID" value="NZ_JBHUKR010000009.1"/>
</dbReference>
<sequence>MAGVWFGILGPVEVCAADAALVAVGGPRPRALLALLALEAGHVVGTDRLVDGLYGETPPRDTANALQAQISRLRRVLGDGVIESSPAGYRLAVDPEQVDAHRFARLAREGRQALAVGDAEQAVAKLTEGLALWRGPAEIPAAQAARLDELRLSAVEDRAEAELARGGDVSALIAELREFVEGNPLRERLRGLLMRALQASGRQAEALTVFEDARRTLAGELGADPSAELAGTHLAILTAEEVRTTPVPAPLTTFVGRGEELNRVREQLGTARLVTVTGPGGMGKTRLAVQAGTNAPDACFVDLSALTDGSEVPQTVLAVLGLRESGLTPTAHRPPDLLARLTAALRDRSLLLILDNCEHVIAESATLVHRLLTACPSLRVLATSREPLDITGEVLCPLVPLPEGPAVRLFADRAQAVSPGFAVTEAVPRICRALDGLPLAIELAAARLRSLTVDELEARLDDRFRLLSRGSRTAAPRHRTLHAVVSWSWDLLDPREQRALRGLATFAGGATAGAAAEVLSEVDAEELLDDLAGKSLLEAGGGRYRMLDTIREFAARQATEAGEADSFARAHAEHFLDLARTADPHLRDAEQLTWLARLTGEHANLRAALRWAVQADPPLALKLVGALTTYWRLRGVRGEIAPLAVELLQRLDGREPPEDLAEEYVLTVLNALPDPPPGTLDRAREIMRTPRYPPRQPALLVAWAMFTGPPGPDEVLNPIYEAFSESADPWLDALVHFSLSYLKIFTGEHAGAEAEFARSLAGFRAAGDRWGIAQVLDGLAALADRNGDWRRALSLTEEAIAKMTRLGAVEEIAELSCRRADLLLRGGELDAAEAGYRQAEELAQRVGVPATLAMTHHGRGRLAVRLGHHAEARRRFRLALQACGPDWQSLCVRSRVLVWTALLDGDGGRAAYLLGASAAIGDTTHDPGTADRVAQLAGKEPYDKAFARGSAMSRDEALAFVLTA</sequence>
<evidence type="ECO:0000313" key="5">
    <source>
        <dbReference type="EMBL" id="MFD2418554.1"/>
    </source>
</evidence>
<reference evidence="6" key="1">
    <citation type="journal article" date="2019" name="Int. J. Syst. Evol. Microbiol.">
        <title>The Global Catalogue of Microorganisms (GCM) 10K type strain sequencing project: providing services to taxonomists for standard genome sequencing and annotation.</title>
        <authorList>
            <consortium name="The Broad Institute Genomics Platform"/>
            <consortium name="The Broad Institute Genome Sequencing Center for Infectious Disease"/>
            <person name="Wu L."/>
            <person name="Ma J."/>
        </authorList>
    </citation>
    <scope>NUCLEOTIDE SEQUENCE [LARGE SCALE GENOMIC DNA]</scope>
    <source>
        <strain evidence="6">CGMCC 4.7645</strain>
    </source>
</reference>
<proteinExistence type="inferred from homology"/>
<evidence type="ECO:0000256" key="2">
    <source>
        <dbReference type="ARBA" id="ARBA00023125"/>
    </source>
</evidence>
<evidence type="ECO:0000259" key="4">
    <source>
        <dbReference type="PROSITE" id="PS51755"/>
    </source>
</evidence>
<dbReference type="SUPFAM" id="SSF46894">
    <property type="entry name" value="C-terminal effector domain of the bipartite response regulators"/>
    <property type="match status" value="1"/>
</dbReference>
<dbReference type="SUPFAM" id="SSF48452">
    <property type="entry name" value="TPR-like"/>
    <property type="match status" value="2"/>
</dbReference>
<dbReference type="Pfam" id="PF03704">
    <property type="entry name" value="BTAD"/>
    <property type="match status" value="1"/>
</dbReference>
<gene>
    <name evidence="5" type="ORF">ACFSXZ_19715</name>
</gene>